<keyword evidence="10" id="KW-0539">Nucleus</keyword>
<evidence type="ECO:0000256" key="13">
    <source>
        <dbReference type="ARBA" id="ARBA00048695"/>
    </source>
</evidence>
<feature type="region of interest" description="Disordered" evidence="14">
    <location>
        <begin position="123"/>
        <end position="222"/>
    </location>
</feature>
<dbReference type="InterPro" id="IPR048560">
    <property type="entry name" value="KDM6A_B-like_GATAL"/>
</dbReference>
<evidence type="ECO:0000256" key="8">
    <source>
        <dbReference type="ARBA" id="ARBA00023002"/>
    </source>
</evidence>
<dbReference type="SMART" id="SM00558">
    <property type="entry name" value="JmjC"/>
    <property type="match status" value="1"/>
</dbReference>
<dbReference type="Gene3D" id="1.20.58.1370">
    <property type="match status" value="1"/>
</dbReference>
<dbReference type="EMBL" id="MRZV01000080">
    <property type="protein sequence ID" value="PIK59549.1"/>
    <property type="molecule type" value="Genomic_DNA"/>
</dbReference>
<protein>
    <recommendedName>
        <fullName evidence="12">[histone H3]-trimethyl-L-lysine(27) demethylase</fullName>
        <ecNumber evidence="12">1.14.11.68</ecNumber>
    </recommendedName>
</protein>
<proteinExistence type="inferred from homology"/>
<comment type="similarity">
    <text evidence="11">Belongs to the UTX family.</text>
</comment>
<dbReference type="FunFam" id="1.20.58.1370:FF:000001">
    <property type="entry name" value="lysine-specific demethylase 6A isoform X2"/>
    <property type="match status" value="1"/>
</dbReference>
<keyword evidence="8" id="KW-0560">Oxidoreductase</keyword>
<organism evidence="16 17">
    <name type="scientific">Stichopus japonicus</name>
    <name type="common">Sea cucumber</name>
    <dbReference type="NCBI Taxonomy" id="307972"/>
    <lineage>
        <taxon>Eukaryota</taxon>
        <taxon>Metazoa</taxon>
        <taxon>Echinodermata</taxon>
        <taxon>Eleutherozoa</taxon>
        <taxon>Echinozoa</taxon>
        <taxon>Holothuroidea</taxon>
        <taxon>Aspidochirotacea</taxon>
        <taxon>Aspidochirotida</taxon>
        <taxon>Stichopodidae</taxon>
        <taxon>Apostichopus</taxon>
    </lineage>
</organism>
<evidence type="ECO:0000313" key="17">
    <source>
        <dbReference type="Proteomes" id="UP000230750"/>
    </source>
</evidence>
<keyword evidence="9" id="KW-0408">Iron</keyword>
<dbReference type="GO" id="GO:0010468">
    <property type="term" value="P:regulation of gene expression"/>
    <property type="evidence" value="ECO:0007669"/>
    <property type="project" value="TreeGrafter"/>
</dbReference>
<evidence type="ECO:0000313" key="16">
    <source>
        <dbReference type="EMBL" id="PIK59549.1"/>
    </source>
</evidence>
<keyword evidence="16" id="KW-0808">Transferase</keyword>
<comment type="subcellular location">
    <subcellularLocation>
        <location evidence="2">Nucleus</location>
    </subcellularLocation>
</comment>
<dbReference type="GO" id="GO:0031490">
    <property type="term" value="F:chromatin DNA binding"/>
    <property type="evidence" value="ECO:0007669"/>
    <property type="project" value="TreeGrafter"/>
</dbReference>
<dbReference type="GO" id="GO:0044666">
    <property type="term" value="C:MLL3/4 complex"/>
    <property type="evidence" value="ECO:0007669"/>
    <property type="project" value="TreeGrafter"/>
</dbReference>
<name>A0A2G8LH19_STIJA</name>
<evidence type="ECO:0000256" key="3">
    <source>
        <dbReference type="ARBA" id="ARBA00022553"/>
    </source>
</evidence>
<keyword evidence="4" id="KW-0479">Metal-binding</keyword>
<evidence type="ECO:0000256" key="5">
    <source>
        <dbReference type="ARBA" id="ARBA00022833"/>
    </source>
</evidence>
<dbReference type="FunFam" id="2.10.110.20:FF:000001">
    <property type="entry name" value="lysine-specific demethylase 6A isoform X2"/>
    <property type="match status" value="1"/>
</dbReference>
<feature type="region of interest" description="Disordered" evidence="14">
    <location>
        <begin position="247"/>
        <end position="272"/>
    </location>
</feature>
<dbReference type="InterPro" id="IPR048562">
    <property type="entry name" value="KDM6A_B-like_C-hel"/>
</dbReference>
<gene>
    <name evidence="16" type="ORF">BSL78_03535</name>
</gene>
<evidence type="ECO:0000259" key="15">
    <source>
        <dbReference type="PROSITE" id="PS51184"/>
    </source>
</evidence>
<dbReference type="Gene3D" id="2.60.120.650">
    <property type="entry name" value="Cupin"/>
    <property type="match status" value="1"/>
</dbReference>
<evidence type="ECO:0000256" key="1">
    <source>
        <dbReference type="ARBA" id="ARBA00001954"/>
    </source>
</evidence>
<evidence type="ECO:0000256" key="11">
    <source>
        <dbReference type="ARBA" id="ARBA00034483"/>
    </source>
</evidence>
<dbReference type="PANTHER" id="PTHR14017">
    <property type="entry name" value="LYSINE-SPECIFIC DEMETHYLASE"/>
    <property type="match status" value="1"/>
</dbReference>
<keyword evidence="5" id="KW-0862">Zinc</keyword>
<feature type="compositionally biased region" description="Polar residues" evidence="14">
    <location>
        <begin position="174"/>
        <end position="191"/>
    </location>
</feature>
<comment type="catalytic activity">
    <reaction evidence="13">
        <text>N(6),N(6),N(6)-trimethyl-L-lysyl(27)-[histone H3] + 2 2-oxoglutarate + 2 O2 = N(6)-methyl-L-lysyl(27)-[histone H3] + 2 formaldehyde + 2 succinate + 2 CO2</text>
        <dbReference type="Rhea" id="RHEA:60224"/>
        <dbReference type="Rhea" id="RHEA-COMP:15535"/>
        <dbReference type="Rhea" id="RHEA-COMP:15544"/>
        <dbReference type="ChEBI" id="CHEBI:15379"/>
        <dbReference type="ChEBI" id="CHEBI:16526"/>
        <dbReference type="ChEBI" id="CHEBI:16810"/>
        <dbReference type="ChEBI" id="CHEBI:16842"/>
        <dbReference type="ChEBI" id="CHEBI:30031"/>
        <dbReference type="ChEBI" id="CHEBI:61929"/>
        <dbReference type="ChEBI" id="CHEBI:61961"/>
        <dbReference type="EC" id="1.14.11.68"/>
    </reaction>
</comment>
<dbReference type="InterPro" id="IPR051630">
    <property type="entry name" value="Corepressor-Demethylase"/>
</dbReference>
<dbReference type="GO" id="GO:0071558">
    <property type="term" value="F:histone H3K27me2/H3K27me3 demethylase activity"/>
    <property type="evidence" value="ECO:0007669"/>
    <property type="project" value="UniProtKB-EC"/>
</dbReference>
<feature type="domain" description="JmjC" evidence="15">
    <location>
        <begin position="501"/>
        <end position="822"/>
    </location>
</feature>
<keyword evidence="17" id="KW-1185">Reference proteome</keyword>
<comment type="caution">
    <text evidence="16">The sequence shown here is derived from an EMBL/GenBank/DDBJ whole genome shotgun (WGS) entry which is preliminary data.</text>
</comment>
<dbReference type="PANTHER" id="PTHR14017:SF1">
    <property type="entry name" value="LD02225P"/>
    <property type="match status" value="1"/>
</dbReference>
<dbReference type="Proteomes" id="UP000230750">
    <property type="component" value="Unassembled WGS sequence"/>
</dbReference>
<accession>A0A2G8LH19</accession>
<feature type="region of interest" description="Disordered" evidence="14">
    <location>
        <begin position="454"/>
        <end position="480"/>
    </location>
</feature>
<keyword evidence="3" id="KW-0597">Phosphoprotein</keyword>
<comment type="cofactor">
    <cofactor evidence="1">
        <name>Fe(2+)</name>
        <dbReference type="ChEBI" id="CHEBI:29033"/>
    </cofactor>
</comment>
<evidence type="ECO:0000256" key="4">
    <source>
        <dbReference type="ARBA" id="ARBA00022723"/>
    </source>
</evidence>
<evidence type="ECO:0000256" key="14">
    <source>
        <dbReference type="SAM" id="MobiDB-lite"/>
    </source>
</evidence>
<dbReference type="Pfam" id="PF02373">
    <property type="entry name" value="JmjC"/>
    <property type="match status" value="1"/>
</dbReference>
<feature type="compositionally biased region" description="Low complexity" evidence="14">
    <location>
        <begin position="123"/>
        <end position="152"/>
    </location>
</feature>
<dbReference type="GO" id="GO:0046872">
    <property type="term" value="F:metal ion binding"/>
    <property type="evidence" value="ECO:0007669"/>
    <property type="project" value="UniProtKB-KW"/>
</dbReference>
<feature type="compositionally biased region" description="Gly residues" evidence="14">
    <location>
        <begin position="153"/>
        <end position="166"/>
    </location>
</feature>
<dbReference type="AlphaFoldDB" id="A0A2G8LH19"/>
<feature type="compositionally biased region" description="Basic and acidic residues" evidence="14">
    <location>
        <begin position="454"/>
        <end position="466"/>
    </location>
</feature>
<evidence type="ECO:0000256" key="9">
    <source>
        <dbReference type="ARBA" id="ARBA00023004"/>
    </source>
</evidence>
<dbReference type="STRING" id="307972.A0A2G8LH19"/>
<dbReference type="GO" id="GO:0032259">
    <property type="term" value="P:methylation"/>
    <property type="evidence" value="ECO:0007669"/>
    <property type="project" value="UniProtKB-KW"/>
</dbReference>
<dbReference type="Pfam" id="PF21322">
    <property type="entry name" value="KDM6_C-hel"/>
    <property type="match status" value="1"/>
</dbReference>
<dbReference type="EC" id="1.14.11.68" evidence="12"/>
<evidence type="ECO:0000256" key="6">
    <source>
        <dbReference type="ARBA" id="ARBA00022853"/>
    </source>
</evidence>
<dbReference type="Pfam" id="PF21326">
    <property type="entry name" value="KDM6_GATAL"/>
    <property type="match status" value="1"/>
</dbReference>
<keyword evidence="7" id="KW-0223">Dioxygenase</keyword>
<sequence>MNHVFNVAKSHGLPQTFDTQAVGSLASSLGPISSLKHPGGPITSFSKPLQSLPSVVNSGQSQATILPVQNPVDFPAPNVVAPQNPDIPQKLAEFHRSRSGTGEQRAMLSPQEIADNMLAQLSSAADSTPPPSRTTASSQYSGTSPQSQSPSHSGGGGNVLNGGTLSGGSLLDSHPSSLFKTPLPVNNSHEAFQTHAGEGDEDLESRSHSSHGMPGSSPLLTNHHAASQSLSAQSNGIIEKSPERLSGLQMNGDIDMSNHLDENSPFRPMDANDLVRRSPNKSIGEPPPGGVSVFTRSPEVLRLCRKLKRNGLNFNHAILTERLPPPAPPIPPCPALAKELLNPPTPSVYVTSKSEAHSPALADYCISPDQPITVIRGLAAALKLDLGLFSTKTLVETNSEHPVEVRTQRQQPPDENWDQLGICKVWKCDSNRSFTTIAKYAQYQASSFQESLREETEKNSVKHNSDSESSGSSKKKKKHCPGREFKMLKFGTNVDLSDQKKWQKQLHELSKLPSFTKVVSAGNLLSHIGHTILGMNSVQLYMKVPGSRTPGHQENNNFSSVNVNIGPGDCEWFAIPEAYWGTLYNLCERCDFLSSSSQRLVQYIAWNVGPLTDYQYRLALERYEWNKLQGYKSIVPMIHLTWNMAKNVNIRDHKLYELLKYSLLRTLKHCEVVLNYLRAEDIEVHWHGRAKNEAAHYCYVCEVEVFNILFTTSKDRKYEVFCHDCARKTHPQLNGFIVLEQYSLKELNEIFDHFVSRMSKSKNKPSFGRVMTKAARSLGLLPTNSLEKSTLLGDTLARSAKRYPKKCDEMKTEKPEGKNAVF</sequence>
<evidence type="ECO:0000256" key="7">
    <source>
        <dbReference type="ARBA" id="ARBA00022964"/>
    </source>
</evidence>
<evidence type="ECO:0000256" key="2">
    <source>
        <dbReference type="ARBA" id="ARBA00004123"/>
    </source>
</evidence>
<dbReference type="PROSITE" id="PS51184">
    <property type="entry name" value="JMJC"/>
    <property type="match status" value="1"/>
</dbReference>
<keyword evidence="6" id="KW-0156">Chromatin regulator</keyword>
<dbReference type="InterPro" id="IPR046941">
    <property type="entry name" value="KDM6_GATAL_sf"/>
</dbReference>
<dbReference type="SUPFAM" id="SSF51197">
    <property type="entry name" value="Clavaminate synthase-like"/>
    <property type="match status" value="1"/>
</dbReference>
<evidence type="ECO:0000256" key="12">
    <source>
        <dbReference type="ARBA" id="ARBA00034525"/>
    </source>
</evidence>
<dbReference type="OrthoDB" id="418911at2759"/>
<dbReference type="InterPro" id="IPR003347">
    <property type="entry name" value="JmjC_dom"/>
</dbReference>
<keyword evidence="16" id="KW-0489">Methyltransferase</keyword>
<evidence type="ECO:0000256" key="10">
    <source>
        <dbReference type="ARBA" id="ARBA00023242"/>
    </source>
</evidence>
<reference evidence="16 17" key="1">
    <citation type="journal article" date="2017" name="PLoS Biol.">
        <title>The sea cucumber genome provides insights into morphological evolution and visceral regeneration.</title>
        <authorList>
            <person name="Zhang X."/>
            <person name="Sun L."/>
            <person name="Yuan J."/>
            <person name="Sun Y."/>
            <person name="Gao Y."/>
            <person name="Zhang L."/>
            <person name="Li S."/>
            <person name="Dai H."/>
            <person name="Hamel J.F."/>
            <person name="Liu C."/>
            <person name="Yu Y."/>
            <person name="Liu S."/>
            <person name="Lin W."/>
            <person name="Guo K."/>
            <person name="Jin S."/>
            <person name="Xu P."/>
            <person name="Storey K.B."/>
            <person name="Huan P."/>
            <person name="Zhang T."/>
            <person name="Zhou Y."/>
            <person name="Zhang J."/>
            <person name="Lin C."/>
            <person name="Li X."/>
            <person name="Xing L."/>
            <person name="Huo D."/>
            <person name="Sun M."/>
            <person name="Wang L."/>
            <person name="Mercier A."/>
            <person name="Li F."/>
            <person name="Yang H."/>
            <person name="Xiang J."/>
        </authorList>
    </citation>
    <scope>NUCLEOTIDE SEQUENCE [LARGE SCALE GENOMIC DNA]</scope>
    <source>
        <strain evidence="16">Shaxun</strain>
        <tissue evidence="16">Muscle</tissue>
    </source>
</reference>
<dbReference type="GO" id="GO:0000978">
    <property type="term" value="F:RNA polymerase II cis-regulatory region sequence-specific DNA binding"/>
    <property type="evidence" value="ECO:0007669"/>
    <property type="project" value="TreeGrafter"/>
</dbReference>
<dbReference type="GO" id="GO:0008168">
    <property type="term" value="F:methyltransferase activity"/>
    <property type="evidence" value="ECO:0007669"/>
    <property type="project" value="UniProtKB-KW"/>
</dbReference>
<dbReference type="Gene3D" id="2.10.110.20">
    <property type="match status" value="1"/>
</dbReference>